<dbReference type="GO" id="GO:0004485">
    <property type="term" value="F:methylcrotonoyl-CoA carboxylase activity"/>
    <property type="evidence" value="ECO:0007669"/>
    <property type="project" value="TreeGrafter"/>
</dbReference>
<dbReference type="InterPro" id="IPR011762">
    <property type="entry name" value="COA_CT_N"/>
</dbReference>
<evidence type="ECO:0000256" key="2">
    <source>
        <dbReference type="ARBA" id="ARBA00046317"/>
    </source>
</evidence>
<dbReference type="SUPFAM" id="SSF52096">
    <property type="entry name" value="ClpP/crotonase"/>
    <property type="match status" value="2"/>
</dbReference>
<evidence type="ECO:0000313" key="6">
    <source>
        <dbReference type="EMBL" id="NDV76459.1"/>
    </source>
</evidence>
<dbReference type="EMBL" id="JAAEAM010000047">
    <property type="protein sequence ID" value="NDV76459.1"/>
    <property type="molecule type" value="Genomic_DNA"/>
</dbReference>
<comment type="pathway">
    <text evidence="2">Amino-acid degradation; L-leucine degradation.</text>
</comment>
<comment type="caution">
    <text evidence="6">The sequence shown here is derived from an EMBL/GenBank/DDBJ whole genome shotgun (WGS) entry which is preliminary data.</text>
</comment>
<evidence type="ECO:0000256" key="3">
    <source>
        <dbReference type="SAM" id="Coils"/>
    </source>
</evidence>
<feature type="domain" description="CoA carboxyltransferase N-terminal" evidence="4">
    <location>
        <begin position="22"/>
        <end position="278"/>
    </location>
</feature>
<dbReference type="RefSeq" id="WP_163125723.1">
    <property type="nucleotide sequence ID" value="NZ_JAAEAM010000047.1"/>
</dbReference>
<evidence type="ECO:0000256" key="1">
    <source>
        <dbReference type="ARBA" id="ARBA00006102"/>
    </source>
</evidence>
<evidence type="ECO:0000259" key="5">
    <source>
        <dbReference type="PROSITE" id="PS50989"/>
    </source>
</evidence>
<dbReference type="PANTHER" id="PTHR22855:SF13">
    <property type="entry name" value="METHYLCROTONOYL-COA CARBOXYLASE BETA CHAIN, MITOCHONDRIAL"/>
    <property type="match status" value="1"/>
</dbReference>
<dbReference type="FunFam" id="3.90.226.10:FF:000007">
    <property type="entry name" value="Methylcrotonoyl-CoA carboxylase subunit beta"/>
    <property type="match status" value="1"/>
</dbReference>
<dbReference type="GO" id="GO:1905202">
    <property type="term" value="C:methylcrotonoyl-CoA carboxylase complex"/>
    <property type="evidence" value="ECO:0007669"/>
    <property type="project" value="TreeGrafter"/>
</dbReference>
<dbReference type="Pfam" id="PF01039">
    <property type="entry name" value="Carboxyl_trans"/>
    <property type="match status" value="1"/>
</dbReference>
<evidence type="ECO:0000259" key="4">
    <source>
        <dbReference type="PROSITE" id="PS50980"/>
    </source>
</evidence>
<feature type="coiled-coil region" evidence="3">
    <location>
        <begin position="12"/>
        <end position="39"/>
    </location>
</feature>
<dbReference type="PROSITE" id="PS50989">
    <property type="entry name" value="COA_CT_CTER"/>
    <property type="match status" value="1"/>
</dbReference>
<dbReference type="InterPro" id="IPR034733">
    <property type="entry name" value="AcCoA_carboxyl_beta"/>
</dbReference>
<keyword evidence="3" id="KW-0175">Coiled coil</keyword>
<protein>
    <submittedName>
        <fullName evidence="6">Methylcrotonoyl-CoA carboxylase</fullName>
    </submittedName>
</protein>
<dbReference type="GO" id="GO:0006552">
    <property type="term" value="P:L-leucine catabolic process"/>
    <property type="evidence" value="ECO:0007669"/>
    <property type="project" value="TreeGrafter"/>
</dbReference>
<comment type="similarity">
    <text evidence="1">Belongs to the AccD/PCCB family.</text>
</comment>
<dbReference type="InterPro" id="IPR011763">
    <property type="entry name" value="COA_CT_C"/>
</dbReference>
<accession>A0A6B2MNC8</accession>
<sequence length="535" mass="57476">MPIIESKLNPRSEDFRANAAALEAVVADLRAKIEQLAQGGGQAARDKHLSRGKLLPRDRIAQLLDPGAPFLEFSQLAANGMYNDDAPGAGVITGIGRIAGRECVIVCNDATVKGGTYYPITVKKHVRAQEIAAENRLPCVYLVDSGGANLPNQDDVFPDRDHFGRIFFNQATMSAAGIAQIAVVMGSCTAGGAYVPAMSDESIIVKDQGTIFLGGPPLVKAATGEEVSAEDLGGGDVHTRLSGVADHLAQNDAHALSIARNIVSHLAPKIAPPVALREPKPPRYDAKSLYGVIPVDARKPFDVREVIARIVDDSEFDEFKARYGTTLVTGFAHIWGHPVGIVANNGILFSESAVKGAHFIELCCQRKIPLVFLQNITGFMVGRKYENEGIARHGAKMVTAVSNAKVPKFTVIIGGSFGAGNYGMCGRAFGPRFLWMWPNARISVMGGEQAASVLATVRRDGIEAKGGAWSPEEEEAFKQPIRDQYERQGHPYYASARLWDDGVIDPAQTRDVLGLGLAASMNAPIDDTRFGVFRM</sequence>
<dbReference type="PROSITE" id="PS50980">
    <property type="entry name" value="COA_CT_NTER"/>
    <property type="match status" value="1"/>
</dbReference>
<organism evidence="6">
    <name type="scientific">Burkholderia cenocepacia</name>
    <dbReference type="NCBI Taxonomy" id="95486"/>
    <lineage>
        <taxon>Bacteria</taxon>
        <taxon>Pseudomonadati</taxon>
        <taxon>Pseudomonadota</taxon>
        <taxon>Betaproteobacteria</taxon>
        <taxon>Burkholderiales</taxon>
        <taxon>Burkholderiaceae</taxon>
        <taxon>Burkholderia</taxon>
        <taxon>Burkholderia cepacia complex</taxon>
    </lineage>
</organism>
<dbReference type="InterPro" id="IPR045190">
    <property type="entry name" value="MCCB/AccD1-like"/>
</dbReference>
<dbReference type="InterPro" id="IPR029045">
    <property type="entry name" value="ClpP/crotonase-like_dom_sf"/>
</dbReference>
<proteinExistence type="inferred from homology"/>
<dbReference type="Gene3D" id="3.90.226.10">
    <property type="entry name" value="2-enoyl-CoA Hydratase, Chain A, domain 1"/>
    <property type="match status" value="2"/>
</dbReference>
<dbReference type="FunFam" id="3.90.226.10:FF:000004">
    <property type="entry name" value="Methylcrotonoyl-CoA carboxylase beta chain"/>
    <property type="match status" value="1"/>
</dbReference>
<reference evidence="6" key="1">
    <citation type="submission" date="2019-11" db="EMBL/GenBank/DDBJ databases">
        <title>Burkholderia cenocepacia CF.</title>
        <authorList>
            <person name="Vianna E.F."/>
            <person name="Marques E.A."/>
            <person name="Albano R.M."/>
            <person name="Leao R.S."/>
        </authorList>
    </citation>
    <scope>NUCLEOTIDE SEQUENCE</scope>
    <source>
        <strain evidence="6">MS-2140</strain>
    </source>
</reference>
<feature type="domain" description="CoA carboxyltransferase C-terminal" evidence="5">
    <location>
        <begin position="281"/>
        <end position="527"/>
    </location>
</feature>
<name>A0A6B2MNC8_9BURK</name>
<gene>
    <name evidence="6" type="ORF">GFJ35_31045</name>
</gene>
<dbReference type="PANTHER" id="PTHR22855">
    <property type="entry name" value="ACETYL, PROPIONYL, PYRUVATE, AND GLUTACONYL CARBOXYLASE-RELATED"/>
    <property type="match status" value="1"/>
</dbReference>
<dbReference type="AlphaFoldDB" id="A0A6B2MNC8"/>